<dbReference type="RefSeq" id="WP_091403734.1">
    <property type="nucleotide sequence ID" value="NZ_FMYV01000004.1"/>
</dbReference>
<dbReference type="Pfam" id="PF00005">
    <property type="entry name" value="ABC_tran"/>
    <property type="match status" value="1"/>
</dbReference>
<dbReference type="GO" id="GO:0043190">
    <property type="term" value="C:ATP-binding cassette (ABC) transporter complex"/>
    <property type="evidence" value="ECO:0007669"/>
    <property type="project" value="InterPro"/>
</dbReference>
<evidence type="ECO:0000256" key="2">
    <source>
        <dbReference type="ARBA" id="ARBA00022741"/>
    </source>
</evidence>
<feature type="domain" description="ABC transporter" evidence="4">
    <location>
        <begin position="7"/>
        <end position="237"/>
    </location>
</feature>
<evidence type="ECO:0000313" key="5">
    <source>
        <dbReference type="EMBL" id="SDC51855.1"/>
    </source>
</evidence>
<dbReference type="PROSITE" id="PS50893">
    <property type="entry name" value="ABC_TRANSPORTER_2"/>
    <property type="match status" value="1"/>
</dbReference>
<gene>
    <name evidence="5" type="ORF">SAMN04488588_1273</name>
</gene>
<dbReference type="GO" id="GO:0005524">
    <property type="term" value="F:ATP binding"/>
    <property type="evidence" value="ECO:0007669"/>
    <property type="project" value="UniProtKB-KW"/>
</dbReference>
<dbReference type="STRING" id="28234.SAMN04488588_1273"/>
<dbReference type="SUPFAM" id="SSF52540">
    <property type="entry name" value="P-loop containing nucleoside triphosphate hydrolases"/>
    <property type="match status" value="1"/>
</dbReference>
<evidence type="ECO:0000256" key="3">
    <source>
        <dbReference type="ARBA" id="ARBA00022840"/>
    </source>
</evidence>
<dbReference type="InterPro" id="IPR003593">
    <property type="entry name" value="AAA+_ATPase"/>
</dbReference>
<evidence type="ECO:0000259" key="4">
    <source>
        <dbReference type="PROSITE" id="PS50893"/>
    </source>
</evidence>
<keyword evidence="2" id="KW-0547">Nucleotide-binding</keyword>
<proteinExistence type="predicted"/>
<dbReference type="PROSITE" id="PS00211">
    <property type="entry name" value="ABC_TRANSPORTER_1"/>
    <property type="match status" value="1"/>
</dbReference>
<evidence type="ECO:0000256" key="1">
    <source>
        <dbReference type="ARBA" id="ARBA00022448"/>
    </source>
</evidence>
<protein>
    <submittedName>
        <fullName evidence="5">Lipopolysaccharide export system ATP-binding protein</fullName>
    </submittedName>
</protein>
<dbReference type="InterPro" id="IPR030921">
    <property type="entry name" value="LPS_export_LptB"/>
</dbReference>
<dbReference type="EMBL" id="FMYV01000004">
    <property type="protein sequence ID" value="SDC51855.1"/>
    <property type="molecule type" value="Genomic_DNA"/>
</dbReference>
<organism evidence="5 6">
    <name type="scientific">Geotoga petraea</name>
    <dbReference type="NCBI Taxonomy" id="28234"/>
    <lineage>
        <taxon>Bacteria</taxon>
        <taxon>Thermotogati</taxon>
        <taxon>Thermotogota</taxon>
        <taxon>Thermotogae</taxon>
        <taxon>Petrotogales</taxon>
        <taxon>Petrotogaceae</taxon>
        <taxon>Geotoga</taxon>
    </lineage>
</organism>
<dbReference type="InterPro" id="IPR017871">
    <property type="entry name" value="ABC_transporter-like_CS"/>
</dbReference>
<dbReference type="NCBIfam" id="TIGR04406">
    <property type="entry name" value="LPS_export_lptB"/>
    <property type="match status" value="1"/>
</dbReference>
<dbReference type="GO" id="GO:0016887">
    <property type="term" value="F:ATP hydrolysis activity"/>
    <property type="evidence" value="ECO:0007669"/>
    <property type="project" value="InterPro"/>
</dbReference>
<dbReference type="InterPro" id="IPR027417">
    <property type="entry name" value="P-loop_NTPase"/>
</dbReference>
<dbReference type="AlphaFoldDB" id="A0A1G6MA92"/>
<keyword evidence="6" id="KW-1185">Reference proteome</keyword>
<dbReference type="PANTHER" id="PTHR45772">
    <property type="entry name" value="CONSERVED COMPONENT OF ABC TRANSPORTER FOR NATURAL AMINO ACIDS-RELATED"/>
    <property type="match status" value="1"/>
</dbReference>
<evidence type="ECO:0000313" key="6">
    <source>
        <dbReference type="Proteomes" id="UP000199322"/>
    </source>
</evidence>
<dbReference type="InterPro" id="IPR051120">
    <property type="entry name" value="ABC_AA/LPS_Transport"/>
</dbReference>
<dbReference type="InterPro" id="IPR003439">
    <property type="entry name" value="ABC_transporter-like_ATP-bd"/>
</dbReference>
<sequence length="237" mass="26766">MDESYIIYGKKIFKKYGRKEVVKDVDFVAKRGKITGILGPNGAGKTTLFKIILGLVVPNRGEVFLEKNNITHLPIYKRALKGMAYLPQEPSVFRNARVSDNLYMIADLLKIENKDKKIEKISKDFGIENLMHQYADSLSGGEKRRLEFARTLMIDPKVILLDEPFVGIDPITVKDIQKIIKKLSADGISVIVTDHNVDEIAQVVDDLYIMHKGDVIATGKAEEVLEMDVVKDNYLGW</sequence>
<keyword evidence="1" id="KW-0813">Transport</keyword>
<reference evidence="5 6" key="1">
    <citation type="submission" date="2016-10" db="EMBL/GenBank/DDBJ databases">
        <authorList>
            <person name="de Groot N.N."/>
        </authorList>
    </citation>
    <scope>NUCLEOTIDE SEQUENCE [LARGE SCALE GENOMIC DNA]</scope>
    <source>
        <strain evidence="5 6">WG14</strain>
    </source>
</reference>
<accession>A0A1G6MA92</accession>
<dbReference type="PANTHER" id="PTHR45772:SF10">
    <property type="entry name" value="LIPOPOLYSACCHARIDE EXPORT SYSTEM ATP-BINDING PROTEIN LPTB"/>
    <property type="match status" value="1"/>
</dbReference>
<dbReference type="SMART" id="SM00382">
    <property type="entry name" value="AAA"/>
    <property type="match status" value="1"/>
</dbReference>
<dbReference type="GO" id="GO:0055085">
    <property type="term" value="P:transmembrane transport"/>
    <property type="evidence" value="ECO:0007669"/>
    <property type="project" value="InterPro"/>
</dbReference>
<dbReference type="Gene3D" id="3.40.50.300">
    <property type="entry name" value="P-loop containing nucleotide triphosphate hydrolases"/>
    <property type="match status" value="1"/>
</dbReference>
<name>A0A1G6MA92_9BACT</name>
<keyword evidence="3 5" id="KW-0067">ATP-binding</keyword>
<dbReference type="Proteomes" id="UP000199322">
    <property type="component" value="Unassembled WGS sequence"/>
</dbReference>